<evidence type="ECO:0000256" key="9">
    <source>
        <dbReference type="ARBA" id="ARBA00032824"/>
    </source>
</evidence>
<evidence type="ECO:0000256" key="12">
    <source>
        <dbReference type="ARBA" id="ARBA00049091"/>
    </source>
</evidence>
<dbReference type="PIRSF" id="PIRSF000239">
    <property type="entry name" value="AHPC"/>
    <property type="match status" value="1"/>
</dbReference>
<evidence type="ECO:0000256" key="4">
    <source>
        <dbReference type="ARBA" id="ARBA00022559"/>
    </source>
</evidence>
<gene>
    <name evidence="15" type="ORF">AVDCRST_MAG25-2480</name>
</gene>
<evidence type="ECO:0000256" key="3">
    <source>
        <dbReference type="ARBA" id="ARBA00013017"/>
    </source>
</evidence>
<dbReference type="Gene3D" id="3.40.30.10">
    <property type="entry name" value="Glutaredoxin"/>
    <property type="match status" value="1"/>
</dbReference>
<feature type="active site" description="Cysteine sulfenic acid (-SOH) intermediate; for peroxidase activity" evidence="13">
    <location>
        <position position="46"/>
    </location>
</feature>
<dbReference type="GO" id="GO:0045454">
    <property type="term" value="P:cell redox homeostasis"/>
    <property type="evidence" value="ECO:0007669"/>
    <property type="project" value="TreeGrafter"/>
</dbReference>
<organism evidence="15">
    <name type="scientific">uncultured Rubrobacteraceae bacterium</name>
    <dbReference type="NCBI Taxonomy" id="349277"/>
    <lineage>
        <taxon>Bacteria</taxon>
        <taxon>Bacillati</taxon>
        <taxon>Actinomycetota</taxon>
        <taxon>Rubrobacteria</taxon>
        <taxon>Rubrobacterales</taxon>
        <taxon>Rubrobacteraceae</taxon>
        <taxon>environmental samples</taxon>
    </lineage>
</organism>
<dbReference type="GO" id="GO:0034599">
    <property type="term" value="P:cellular response to oxidative stress"/>
    <property type="evidence" value="ECO:0007669"/>
    <property type="project" value="TreeGrafter"/>
</dbReference>
<dbReference type="GO" id="GO:0005737">
    <property type="term" value="C:cytoplasm"/>
    <property type="evidence" value="ECO:0007669"/>
    <property type="project" value="TreeGrafter"/>
</dbReference>
<sequence length="148" mass="16077">MAAIPQSGKLPDVQFVTEAGENLPARELTGTKTVLYFYPKDDTPGCTKEACAFRDRMGDYEGAGIKVYGVSLDSPESHREFRAKHNLNFPLLTDEGGRAAEALGILGERGYANRVTFLLAPDGEISKVYPEVSPETHADEILEDAASL</sequence>
<evidence type="ECO:0000256" key="7">
    <source>
        <dbReference type="ARBA" id="ARBA00023157"/>
    </source>
</evidence>
<evidence type="ECO:0000256" key="11">
    <source>
        <dbReference type="ARBA" id="ARBA00041373"/>
    </source>
</evidence>
<evidence type="ECO:0000256" key="13">
    <source>
        <dbReference type="PIRSR" id="PIRSR000239-1"/>
    </source>
</evidence>
<evidence type="ECO:0000256" key="8">
    <source>
        <dbReference type="ARBA" id="ARBA00023284"/>
    </source>
</evidence>
<dbReference type="InterPro" id="IPR013766">
    <property type="entry name" value="Thioredoxin_domain"/>
</dbReference>
<comment type="function">
    <text evidence="1">Thiol-specific peroxidase that catalyzes the reduction of hydrogen peroxide and organic hydroperoxides to water and alcohols, respectively. Plays a role in cell protection against oxidative stress by detoxifying peroxides and as sensor of hydrogen peroxide-mediated signaling events.</text>
</comment>
<evidence type="ECO:0000256" key="2">
    <source>
        <dbReference type="ARBA" id="ARBA00011245"/>
    </source>
</evidence>
<dbReference type="PANTHER" id="PTHR42801">
    <property type="entry name" value="THIOREDOXIN-DEPENDENT PEROXIDE REDUCTASE"/>
    <property type="match status" value="1"/>
</dbReference>
<keyword evidence="4 15" id="KW-0575">Peroxidase</keyword>
<evidence type="ECO:0000256" key="5">
    <source>
        <dbReference type="ARBA" id="ARBA00022862"/>
    </source>
</evidence>
<dbReference type="InterPro" id="IPR036249">
    <property type="entry name" value="Thioredoxin-like_sf"/>
</dbReference>
<dbReference type="EMBL" id="CADCVI010000157">
    <property type="protein sequence ID" value="CAA9476791.1"/>
    <property type="molecule type" value="Genomic_DNA"/>
</dbReference>
<dbReference type="SUPFAM" id="SSF52833">
    <property type="entry name" value="Thioredoxin-like"/>
    <property type="match status" value="1"/>
</dbReference>
<dbReference type="EC" id="1.11.1.24" evidence="3"/>
<dbReference type="Pfam" id="PF00578">
    <property type="entry name" value="AhpC-TSA"/>
    <property type="match status" value="1"/>
</dbReference>
<proteinExistence type="inferred from homology"/>
<name>A0A6J4RM58_9ACTN</name>
<evidence type="ECO:0000259" key="14">
    <source>
        <dbReference type="PROSITE" id="PS51352"/>
    </source>
</evidence>
<dbReference type="AlphaFoldDB" id="A0A6J4RM58"/>
<dbReference type="InterPro" id="IPR000866">
    <property type="entry name" value="AhpC/TSA"/>
</dbReference>
<keyword evidence="5" id="KW-0049">Antioxidant</keyword>
<accession>A0A6J4RM58</accession>
<protein>
    <recommendedName>
        <fullName evidence="3">thioredoxin-dependent peroxiredoxin</fullName>
        <ecNumber evidence="3">1.11.1.24</ecNumber>
    </recommendedName>
    <alternativeName>
        <fullName evidence="11">Bacterioferritin comigratory protein</fullName>
    </alternativeName>
    <alternativeName>
        <fullName evidence="9">Thioredoxin peroxidase</fullName>
    </alternativeName>
</protein>
<evidence type="ECO:0000313" key="15">
    <source>
        <dbReference type="EMBL" id="CAA9476791.1"/>
    </source>
</evidence>
<keyword evidence="8" id="KW-0676">Redox-active center</keyword>
<reference evidence="15" key="1">
    <citation type="submission" date="2020-02" db="EMBL/GenBank/DDBJ databases">
        <authorList>
            <person name="Meier V. D."/>
        </authorList>
    </citation>
    <scope>NUCLEOTIDE SEQUENCE</scope>
    <source>
        <strain evidence="15">AVDCRST_MAG25</strain>
    </source>
</reference>
<dbReference type="CDD" id="cd03017">
    <property type="entry name" value="PRX_BCP"/>
    <property type="match status" value="1"/>
</dbReference>
<dbReference type="GO" id="GO:0008379">
    <property type="term" value="F:thioredoxin peroxidase activity"/>
    <property type="evidence" value="ECO:0007669"/>
    <property type="project" value="TreeGrafter"/>
</dbReference>
<comment type="subunit">
    <text evidence="2">Monomer.</text>
</comment>
<keyword evidence="6 15" id="KW-0560">Oxidoreductase</keyword>
<evidence type="ECO:0000256" key="10">
    <source>
        <dbReference type="ARBA" id="ARBA00038489"/>
    </source>
</evidence>
<dbReference type="PROSITE" id="PS51352">
    <property type="entry name" value="THIOREDOXIN_2"/>
    <property type="match status" value="1"/>
</dbReference>
<dbReference type="PANTHER" id="PTHR42801:SF4">
    <property type="entry name" value="AHPC_TSA FAMILY PROTEIN"/>
    <property type="match status" value="1"/>
</dbReference>
<comment type="similarity">
    <text evidence="10">Belongs to the peroxiredoxin family. BCP/PrxQ subfamily.</text>
</comment>
<evidence type="ECO:0000256" key="6">
    <source>
        <dbReference type="ARBA" id="ARBA00023002"/>
    </source>
</evidence>
<dbReference type="InterPro" id="IPR050924">
    <property type="entry name" value="Peroxiredoxin_BCP/PrxQ"/>
</dbReference>
<feature type="domain" description="Thioredoxin" evidence="14">
    <location>
        <begin position="4"/>
        <end position="148"/>
    </location>
</feature>
<keyword evidence="7" id="KW-1015">Disulfide bond</keyword>
<dbReference type="InterPro" id="IPR024706">
    <property type="entry name" value="Peroxiredoxin_AhpC-typ"/>
</dbReference>
<comment type="catalytic activity">
    <reaction evidence="12">
        <text>a hydroperoxide + [thioredoxin]-dithiol = an alcohol + [thioredoxin]-disulfide + H2O</text>
        <dbReference type="Rhea" id="RHEA:62620"/>
        <dbReference type="Rhea" id="RHEA-COMP:10698"/>
        <dbReference type="Rhea" id="RHEA-COMP:10700"/>
        <dbReference type="ChEBI" id="CHEBI:15377"/>
        <dbReference type="ChEBI" id="CHEBI:29950"/>
        <dbReference type="ChEBI" id="CHEBI:30879"/>
        <dbReference type="ChEBI" id="CHEBI:35924"/>
        <dbReference type="ChEBI" id="CHEBI:50058"/>
        <dbReference type="EC" id="1.11.1.24"/>
    </reaction>
</comment>
<evidence type="ECO:0000256" key="1">
    <source>
        <dbReference type="ARBA" id="ARBA00003330"/>
    </source>
</evidence>